<keyword evidence="2" id="KW-1185">Reference proteome</keyword>
<dbReference type="EMBL" id="JARBHB010000014">
    <property type="protein sequence ID" value="KAJ8869234.1"/>
    <property type="molecule type" value="Genomic_DNA"/>
</dbReference>
<accession>A0ABQ9GDT0</accession>
<protein>
    <submittedName>
        <fullName evidence="1">Uncharacterized protein</fullName>
    </submittedName>
</protein>
<organism evidence="1 2">
    <name type="scientific">Dryococelus australis</name>
    <dbReference type="NCBI Taxonomy" id="614101"/>
    <lineage>
        <taxon>Eukaryota</taxon>
        <taxon>Metazoa</taxon>
        <taxon>Ecdysozoa</taxon>
        <taxon>Arthropoda</taxon>
        <taxon>Hexapoda</taxon>
        <taxon>Insecta</taxon>
        <taxon>Pterygota</taxon>
        <taxon>Neoptera</taxon>
        <taxon>Polyneoptera</taxon>
        <taxon>Phasmatodea</taxon>
        <taxon>Verophasmatodea</taxon>
        <taxon>Anareolatae</taxon>
        <taxon>Phasmatidae</taxon>
        <taxon>Eurycanthinae</taxon>
        <taxon>Dryococelus</taxon>
    </lineage>
</organism>
<evidence type="ECO:0000313" key="1">
    <source>
        <dbReference type="EMBL" id="KAJ8869234.1"/>
    </source>
</evidence>
<sequence>MFLYGTADHKSLWTCCTVACLSAVTTRSSRQRLMSPIHRTSRQLSLKAVVLPDSKNSLYTLGTVCSRIEKEQAIMTLDTEGILEGTMDRPLALQFSAAIVACVTRVCPVGYEGRGGVVARLLTSYRGEPGTISKEIAPGFSNVGIVQDDAAGRRVFSGVSRFPHPCNLALFHAHLASPSSTLKTLMLSAAQISSLHAVYQTQQEWSGKIWVALNVEVLKIDYCEVR</sequence>
<comment type="caution">
    <text evidence="1">The sequence shown here is derived from an EMBL/GenBank/DDBJ whole genome shotgun (WGS) entry which is preliminary data.</text>
</comment>
<name>A0ABQ9GDT0_9NEOP</name>
<reference evidence="1 2" key="1">
    <citation type="submission" date="2023-02" db="EMBL/GenBank/DDBJ databases">
        <title>LHISI_Scaffold_Assembly.</title>
        <authorList>
            <person name="Stuart O.P."/>
            <person name="Cleave R."/>
            <person name="Magrath M.J.L."/>
            <person name="Mikheyev A.S."/>
        </authorList>
    </citation>
    <scope>NUCLEOTIDE SEQUENCE [LARGE SCALE GENOMIC DNA]</scope>
    <source>
        <strain evidence="1">Daus_M_001</strain>
        <tissue evidence="1">Leg muscle</tissue>
    </source>
</reference>
<evidence type="ECO:0000313" key="2">
    <source>
        <dbReference type="Proteomes" id="UP001159363"/>
    </source>
</evidence>
<gene>
    <name evidence="1" type="ORF">PR048_030806</name>
</gene>
<dbReference type="Proteomes" id="UP001159363">
    <property type="component" value="Chromosome 13"/>
</dbReference>
<proteinExistence type="predicted"/>